<evidence type="ECO:0000259" key="8">
    <source>
        <dbReference type="PROSITE" id="PS50072"/>
    </source>
</evidence>
<comment type="similarity">
    <text evidence="3">Belongs to the cyclophilin-type PPIase family.</text>
</comment>
<comment type="caution">
    <text evidence="9">The sequence shown here is derived from an EMBL/GenBank/DDBJ whole genome shotgun (WGS) entry which is preliminary data.</text>
</comment>
<protein>
    <recommendedName>
        <fullName evidence="4">peptidylprolyl isomerase</fullName>
        <ecNumber evidence="4">5.2.1.8</ecNumber>
    </recommendedName>
</protein>
<dbReference type="InterPro" id="IPR029000">
    <property type="entry name" value="Cyclophilin-like_dom_sf"/>
</dbReference>
<dbReference type="PIRSF" id="PIRSF001467">
    <property type="entry name" value="Peptidylpro_ismrse"/>
    <property type="match status" value="1"/>
</dbReference>
<dbReference type="EC" id="5.2.1.8" evidence="4"/>
<comment type="catalytic activity">
    <reaction evidence="1">
        <text>[protein]-peptidylproline (omega=180) = [protein]-peptidylproline (omega=0)</text>
        <dbReference type="Rhea" id="RHEA:16237"/>
        <dbReference type="Rhea" id="RHEA-COMP:10747"/>
        <dbReference type="Rhea" id="RHEA-COMP:10748"/>
        <dbReference type="ChEBI" id="CHEBI:83833"/>
        <dbReference type="ChEBI" id="CHEBI:83834"/>
        <dbReference type="EC" id="5.2.1.8"/>
    </reaction>
</comment>
<dbReference type="GO" id="GO:0016853">
    <property type="term" value="F:isomerase activity"/>
    <property type="evidence" value="ECO:0007669"/>
    <property type="project" value="UniProtKB-KW"/>
</dbReference>
<evidence type="ECO:0000256" key="6">
    <source>
        <dbReference type="ARBA" id="ARBA00023235"/>
    </source>
</evidence>
<comment type="function">
    <text evidence="2">PPIases accelerate the folding of proteins. It catalyzes the cis-trans isomerization of proline imidic peptide bonds in oligopeptides.</text>
</comment>
<dbReference type="CDD" id="cd00317">
    <property type="entry name" value="cyclophilin"/>
    <property type="match status" value="1"/>
</dbReference>
<evidence type="ECO:0000313" key="9">
    <source>
        <dbReference type="EMBL" id="MBW7456516.1"/>
    </source>
</evidence>
<evidence type="ECO:0000256" key="2">
    <source>
        <dbReference type="ARBA" id="ARBA00002388"/>
    </source>
</evidence>
<dbReference type="SUPFAM" id="SSF50891">
    <property type="entry name" value="Cyclophilin-like"/>
    <property type="match status" value="1"/>
</dbReference>
<dbReference type="Proteomes" id="UP001519887">
    <property type="component" value="Unassembled WGS sequence"/>
</dbReference>
<dbReference type="PANTHER" id="PTHR45625:SF4">
    <property type="entry name" value="PEPTIDYLPROLYL ISOMERASE DOMAIN AND WD REPEAT-CONTAINING PROTEIN 1"/>
    <property type="match status" value="1"/>
</dbReference>
<dbReference type="InterPro" id="IPR044666">
    <property type="entry name" value="Cyclophilin_A-like"/>
</dbReference>
<gene>
    <name evidence="9" type="ORF">K0U00_20985</name>
</gene>
<keyword evidence="6 9" id="KW-0413">Isomerase</keyword>
<evidence type="ECO:0000256" key="1">
    <source>
        <dbReference type="ARBA" id="ARBA00000971"/>
    </source>
</evidence>
<evidence type="ECO:0000313" key="10">
    <source>
        <dbReference type="Proteomes" id="UP001519887"/>
    </source>
</evidence>
<dbReference type="PROSITE" id="PS50072">
    <property type="entry name" value="CSA_PPIASE_2"/>
    <property type="match status" value="1"/>
</dbReference>
<evidence type="ECO:0000256" key="3">
    <source>
        <dbReference type="ARBA" id="ARBA00007365"/>
    </source>
</evidence>
<dbReference type="PANTHER" id="PTHR45625">
    <property type="entry name" value="PEPTIDYL-PROLYL CIS-TRANS ISOMERASE-RELATED"/>
    <property type="match status" value="1"/>
</dbReference>
<organism evidence="9 10">
    <name type="scientific">Paenibacillus sepulcri</name>
    <dbReference type="NCBI Taxonomy" id="359917"/>
    <lineage>
        <taxon>Bacteria</taxon>
        <taxon>Bacillati</taxon>
        <taxon>Bacillota</taxon>
        <taxon>Bacilli</taxon>
        <taxon>Bacillales</taxon>
        <taxon>Paenibacillaceae</taxon>
        <taxon>Paenibacillus</taxon>
    </lineage>
</organism>
<evidence type="ECO:0000256" key="7">
    <source>
        <dbReference type="SAM" id="MobiDB-lite"/>
    </source>
</evidence>
<keyword evidence="10" id="KW-1185">Reference proteome</keyword>
<evidence type="ECO:0000256" key="5">
    <source>
        <dbReference type="ARBA" id="ARBA00023110"/>
    </source>
</evidence>
<evidence type="ECO:0000256" key="4">
    <source>
        <dbReference type="ARBA" id="ARBA00013194"/>
    </source>
</evidence>
<name>A0ABS7C6M8_9BACL</name>
<sequence>FMIQGGDPDGRGSGGPGYAIKGEFSQNGVQNGLLHERGVISMARAQDMDSAGSQFFIMVDANTGLDGAYAAFGKVTKGLETVDAIVSVPTDGSELAVTPPKMKKVTVDTKGVDYPEPETITP</sequence>
<dbReference type="InterPro" id="IPR002130">
    <property type="entry name" value="Cyclophilin-type_PPIase_dom"/>
</dbReference>
<dbReference type="Pfam" id="PF00160">
    <property type="entry name" value="Pro_isomerase"/>
    <property type="match status" value="1"/>
</dbReference>
<feature type="domain" description="PPIase cyclophilin-type" evidence="8">
    <location>
        <begin position="1"/>
        <end position="112"/>
    </location>
</feature>
<dbReference type="Gene3D" id="2.40.100.10">
    <property type="entry name" value="Cyclophilin-like"/>
    <property type="match status" value="1"/>
</dbReference>
<feature type="region of interest" description="Disordered" evidence="7">
    <location>
        <begin position="1"/>
        <end position="22"/>
    </location>
</feature>
<accession>A0ABS7C6M8</accession>
<dbReference type="EMBL" id="JAHZIK010000597">
    <property type="protein sequence ID" value="MBW7456516.1"/>
    <property type="molecule type" value="Genomic_DNA"/>
</dbReference>
<feature type="non-terminal residue" evidence="9">
    <location>
        <position position="1"/>
    </location>
</feature>
<keyword evidence="5" id="KW-0697">Rotamase</keyword>
<dbReference type="InterPro" id="IPR024936">
    <property type="entry name" value="Cyclophilin-type_PPIase"/>
</dbReference>
<reference evidence="9 10" key="1">
    <citation type="submission" date="2021-07" db="EMBL/GenBank/DDBJ databases">
        <title>Paenibacillus radiodurans sp. nov., isolated from the southeastern edge of Tengger Desert.</title>
        <authorList>
            <person name="Zhang G."/>
        </authorList>
    </citation>
    <scope>NUCLEOTIDE SEQUENCE [LARGE SCALE GENOMIC DNA]</scope>
    <source>
        <strain evidence="9 10">CCM 7311</strain>
    </source>
</reference>
<proteinExistence type="inferred from homology"/>